<proteinExistence type="predicted"/>
<dbReference type="EMBL" id="FMXN01000004">
    <property type="protein sequence ID" value="SDB25062.1"/>
    <property type="molecule type" value="Genomic_DNA"/>
</dbReference>
<evidence type="ECO:0000313" key="3">
    <source>
        <dbReference type="Proteomes" id="UP000199626"/>
    </source>
</evidence>
<dbReference type="OrthoDB" id="5296742at2"/>
<dbReference type="AlphaFoldDB" id="A0A1G6BWQ6"/>
<sequence>MSSITPLLDTLVQQVAKQRASVDLLPRHTLPIAPVPSPASTTEFSQAGQQLLRLATLIQTFQQQQPPTPPQANFIQTTAPLLGDAKLDVLTLVTRLQQLVKNSGIFYEAAVARWAADKLPFSEVRQQPQNLGTGPQQLPKIQQILGQQLDLIQTGVLRMEFELWPQAVLQWLVQPEVPPLVQRWRDEQRRKQGEAAEPPAWHSELKLTMPGLGELRAQLRFSEQRLAMQLQCAEEWLDTLQQDTALLVKRLRDNAGVSIETIQVFKLTDE</sequence>
<name>A0A1G6BWQ6_9GAMM</name>
<feature type="domain" description="Flagellar hook-length control protein-like C-terminal" evidence="1">
    <location>
        <begin position="191"/>
        <end position="265"/>
    </location>
</feature>
<dbReference type="RefSeq" id="WP_092592334.1">
    <property type="nucleotide sequence ID" value="NZ_FMXN01000004.1"/>
</dbReference>
<dbReference type="InterPro" id="IPR021136">
    <property type="entry name" value="Flagellar_hook_control-like_C"/>
</dbReference>
<dbReference type="STRING" id="1159017.SAMN02927930_00973"/>
<keyword evidence="3" id="KW-1185">Reference proteome</keyword>
<evidence type="ECO:0000259" key="1">
    <source>
        <dbReference type="Pfam" id="PF02120"/>
    </source>
</evidence>
<accession>A0A1G6BWQ6</accession>
<gene>
    <name evidence="2" type="ORF">SAMN02927930_00973</name>
</gene>
<organism evidence="2 3">
    <name type="scientific">Pseudidiomarina indica</name>
    <dbReference type="NCBI Taxonomy" id="1159017"/>
    <lineage>
        <taxon>Bacteria</taxon>
        <taxon>Pseudomonadati</taxon>
        <taxon>Pseudomonadota</taxon>
        <taxon>Gammaproteobacteria</taxon>
        <taxon>Alteromonadales</taxon>
        <taxon>Idiomarinaceae</taxon>
        <taxon>Pseudidiomarina</taxon>
    </lineage>
</organism>
<protein>
    <submittedName>
        <fullName evidence="2">Hook-length control protein FliK</fullName>
    </submittedName>
</protein>
<dbReference type="Proteomes" id="UP000199626">
    <property type="component" value="Unassembled WGS sequence"/>
</dbReference>
<dbReference type="Pfam" id="PF02120">
    <property type="entry name" value="Flg_hook"/>
    <property type="match status" value="1"/>
</dbReference>
<reference evidence="3" key="1">
    <citation type="submission" date="2016-10" db="EMBL/GenBank/DDBJ databases">
        <authorList>
            <person name="Varghese N."/>
            <person name="Submissions S."/>
        </authorList>
    </citation>
    <scope>NUCLEOTIDE SEQUENCE [LARGE SCALE GENOMIC DNA]</scope>
    <source>
        <strain evidence="3">CGMCC 1.10824</strain>
    </source>
</reference>
<evidence type="ECO:0000313" key="2">
    <source>
        <dbReference type="EMBL" id="SDB25062.1"/>
    </source>
</evidence>